<dbReference type="Proteomes" id="UP001150581">
    <property type="component" value="Unassembled WGS sequence"/>
</dbReference>
<name>A0ACC1IKQ8_9FUNG</name>
<proteinExistence type="predicted"/>
<gene>
    <name evidence="1" type="ORF">LPJ66_003415</name>
</gene>
<evidence type="ECO:0000313" key="1">
    <source>
        <dbReference type="EMBL" id="KAJ1897349.1"/>
    </source>
</evidence>
<accession>A0ACC1IKQ8</accession>
<organism evidence="1 2">
    <name type="scientific">Kickxella alabastrina</name>
    <dbReference type="NCBI Taxonomy" id="61397"/>
    <lineage>
        <taxon>Eukaryota</taxon>
        <taxon>Fungi</taxon>
        <taxon>Fungi incertae sedis</taxon>
        <taxon>Zoopagomycota</taxon>
        <taxon>Kickxellomycotina</taxon>
        <taxon>Kickxellomycetes</taxon>
        <taxon>Kickxellales</taxon>
        <taxon>Kickxellaceae</taxon>
        <taxon>Kickxella</taxon>
    </lineage>
</organism>
<dbReference type="EMBL" id="JANBPG010000342">
    <property type="protein sequence ID" value="KAJ1897349.1"/>
    <property type="molecule type" value="Genomic_DNA"/>
</dbReference>
<keyword evidence="2" id="KW-1185">Reference proteome</keyword>
<sequence>MPRKLEQFISEVGFPIGCIGITQNNEVVLGGGGGAGRSGVKNKLAIYTIEKTGLKSVSELVLSSSEDAPTSLALHPKEKVLAASINASKAQIEKGENNNCRLFELKKKSIKAGKSTQSVCSTSDYDYQRCSAFDPSGKLLAGGSTNGTLSVIQYPQLVPAFPFIEASDEINDVDFSLSGKWLAVTTDKELKVLSAKDGSVVQTIDNPHTAKGTGAVFRFAKFGRSKGSKEFTALQTRIELKDVLYTALNTQSRKQAYIAMWDTNKWERLVTRPVCNSAITTFALSKSGRLLAFATASLQICICDAHTLRVLMRIPNAHGFAITVLAFDAEEKCLISGSADETCQVIVIPDKWPSATDAVVQFAVANLQAIIVVLVLMLGVLVSLALRN</sequence>
<evidence type="ECO:0000313" key="2">
    <source>
        <dbReference type="Proteomes" id="UP001150581"/>
    </source>
</evidence>
<protein>
    <submittedName>
        <fullName evidence="1">Uncharacterized protein</fullName>
    </submittedName>
</protein>
<reference evidence="1" key="1">
    <citation type="submission" date="2022-07" db="EMBL/GenBank/DDBJ databases">
        <title>Phylogenomic reconstructions and comparative analyses of Kickxellomycotina fungi.</title>
        <authorList>
            <person name="Reynolds N.K."/>
            <person name="Stajich J.E."/>
            <person name="Barry K."/>
            <person name="Grigoriev I.V."/>
            <person name="Crous P."/>
            <person name="Smith M.E."/>
        </authorList>
    </citation>
    <scope>NUCLEOTIDE SEQUENCE</scope>
    <source>
        <strain evidence="1">Benny 63K</strain>
    </source>
</reference>
<comment type="caution">
    <text evidence="1">The sequence shown here is derived from an EMBL/GenBank/DDBJ whole genome shotgun (WGS) entry which is preliminary data.</text>
</comment>